<dbReference type="Proteomes" id="UP000184278">
    <property type="component" value="Unassembled WGS sequence"/>
</dbReference>
<evidence type="ECO:0000313" key="3">
    <source>
        <dbReference type="Proteomes" id="UP000184278"/>
    </source>
</evidence>
<accession>A0A1M5WC42</accession>
<keyword evidence="1" id="KW-0812">Transmembrane</keyword>
<dbReference type="EMBL" id="FQXK01000007">
    <property type="protein sequence ID" value="SHH85017.1"/>
    <property type="molecule type" value="Genomic_DNA"/>
</dbReference>
<proteinExistence type="predicted"/>
<name>A0A1M5WC42_BUTFI</name>
<evidence type="ECO:0000256" key="1">
    <source>
        <dbReference type="SAM" id="Phobius"/>
    </source>
</evidence>
<keyword evidence="3" id="KW-1185">Reference proteome</keyword>
<sequence length="150" mass="16496">MKYTDDNNWNSDCYSNMDNNDTNVNDTNDINSNGNARKVLLLVGDVIHAPLIGGVIGLLFKIVFFIIGLLIGTGDIIIAFEASRNAGFIVIGLLTFILAGMFLTNGKKKEEAVNPAFKRYFAILGYKSALLLIILGVIIVSFAFDYLLFH</sequence>
<gene>
    <name evidence="2" type="ORF">SAMN02745229_00997</name>
</gene>
<feature type="transmembrane region" description="Helical" evidence="1">
    <location>
        <begin position="58"/>
        <end position="80"/>
    </location>
</feature>
<dbReference type="GeneID" id="89510092"/>
<protein>
    <submittedName>
        <fullName evidence="2">Uncharacterized protein</fullName>
    </submittedName>
</protein>
<keyword evidence="1" id="KW-0472">Membrane</keyword>
<evidence type="ECO:0000313" key="2">
    <source>
        <dbReference type="EMBL" id="SHH85017.1"/>
    </source>
</evidence>
<dbReference type="RefSeq" id="WP_073385980.1">
    <property type="nucleotide sequence ID" value="NZ_FQXK01000007.1"/>
</dbReference>
<feature type="transmembrane region" description="Helical" evidence="1">
    <location>
        <begin position="86"/>
        <end position="103"/>
    </location>
</feature>
<reference evidence="3" key="1">
    <citation type="submission" date="2016-11" db="EMBL/GenBank/DDBJ databases">
        <authorList>
            <person name="Varghese N."/>
            <person name="Submissions S."/>
        </authorList>
    </citation>
    <scope>NUCLEOTIDE SEQUENCE [LARGE SCALE GENOMIC DNA]</scope>
    <source>
        <strain evidence="3">DSM 3071</strain>
    </source>
</reference>
<organism evidence="2 3">
    <name type="scientific">Butyrivibrio fibrisolvens DSM 3071</name>
    <dbReference type="NCBI Taxonomy" id="1121131"/>
    <lineage>
        <taxon>Bacteria</taxon>
        <taxon>Bacillati</taxon>
        <taxon>Bacillota</taxon>
        <taxon>Clostridia</taxon>
        <taxon>Lachnospirales</taxon>
        <taxon>Lachnospiraceae</taxon>
        <taxon>Butyrivibrio</taxon>
    </lineage>
</organism>
<dbReference type="AlphaFoldDB" id="A0A1M5WC42"/>
<dbReference type="OrthoDB" id="9975550at2"/>
<keyword evidence="1" id="KW-1133">Transmembrane helix</keyword>
<feature type="transmembrane region" description="Helical" evidence="1">
    <location>
        <begin position="124"/>
        <end position="149"/>
    </location>
</feature>